<evidence type="ECO:0000313" key="1">
    <source>
        <dbReference type="EMBL" id="SIS83118.1"/>
    </source>
</evidence>
<keyword evidence="2" id="KW-1185">Reference proteome</keyword>
<dbReference type="STRING" id="252246.SAMN05421799_1058"/>
<evidence type="ECO:0000313" key="2">
    <source>
        <dbReference type="Proteomes" id="UP000186156"/>
    </source>
</evidence>
<dbReference type="RefSeq" id="WP_076346487.1">
    <property type="nucleotide sequence ID" value="NZ_FTOO01000005.1"/>
</dbReference>
<organism evidence="1 2">
    <name type="scientific">Alicyclobacillus vulcanalis</name>
    <dbReference type="NCBI Taxonomy" id="252246"/>
    <lineage>
        <taxon>Bacteria</taxon>
        <taxon>Bacillati</taxon>
        <taxon>Bacillota</taxon>
        <taxon>Bacilli</taxon>
        <taxon>Bacillales</taxon>
        <taxon>Alicyclobacillaceae</taxon>
        <taxon>Alicyclobacillus</taxon>
    </lineage>
</organism>
<dbReference type="OrthoDB" id="2374900at2"/>
<dbReference type="EMBL" id="FTOO01000005">
    <property type="protein sequence ID" value="SIS83118.1"/>
    <property type="molecule type" value="Genomic_DNA"/>
</dbReference>
<proteinExistence type="predicted"/>
<dbReference type="AlphaFoldDB" id="A0A1N7MAL3"/>
<accession>A0A1N7MAL3</accession>
<name>A0A1N7MAL3_9BACL</name>
<reference evidence="2" key="1">
    <citation type="submission" date="2017-01" db="EMBL/GenBank/DDBJ databases">
        <authorList>
            <person name="Varghese N."/>
            <person name="Submissions S."/>
        </authorList>
    </citation>
    <scope>NUCLEOTIDE SEQUENCE [LARGE SCALE GENOMIC DNA]</scope>
    <source>
        <strain evidence="2">DSM 16176</strain>
    </source>
</reference>
<sequence>MRISNISVRLSADDLNSMIAEFAPDVPLRITSVRPDGVHGQFKFLMWNIDFAARPTSNPDKGEVALEISARKLVNIPPALVQMSLQEAMKDAPQGIEVLRQSLRLNIASLLDPLGISLKLNDFTCGDGFLVIDLARIDIEMKGRKPEFAALWKRREG</sequence>
<gene>
    <name evidence="1" type="ORF">SAMN05421799_1058</name>
</gene>
<protein>
    <submittedName>
        <fullName evidence="1">Uncharacterized protein</fullName>
    </submittedName>
</protein>
<dbReference type="Proteomes" id="UP000186156">
    <property type="component" value="Unassembled WGS sequence"/>
</dbReference>